<dbReference type="PANTHER" id="PTHR13844">
    <property type="entry name" value="SWI/SNF-RELATED MATRIX-ASSOCIATED ACTIN-DEPENDENT REGULATOR OF CHROMATIN SUBFAMILY D"/>
    <property type="match status" value="1"/>
</dbReference>
<dbReference type="AlphaFoldDB" id="A0A1R0GRB2"/>
<dbReference type="STRING" id="133383.A0A1R0GRB2"/>
<protein>
    <submittedName>
        <fullName evidence="3">Upstream activation factor subunit spp27</fullName>
    </submittedName>
</protein>
<dbReference type="InterPro" id="IPR019835">
    <property type="entry name" value="SWIB_domain"/>
</dbReference>
<dbReference type="CDD" id="cd10567">
    <property type="entry name" value="SWIB-MDM2_like"/>
    <property type="match status" value="1"/>
</dbReference>
<dbReference type="EMBL" id="LSSL01004481">
    <property type="protein sequence ID" value="OLY79424.1"/>
    <property type="molecule type" value="Genomic_DNA"/>
</dbReference>
<dbReference type="InterPro" id="IPR003121">
    <property type="entry name" value="SWIB_MDM2_domain"/>
</dbReference>
<accession>A0A1R0GRB2</accession>
<evidence type="ECO:0000256" key="1">
    <source>
        <dbReference type="SAM" id="MobiDB-lite"/>
    </source>
</evidence>
<feature type="domain" description="DM2" evidence="2">
    <location>
        <begin position="146"/>
        <end position="223"/>
    </location>
</feature>
<feature type="region of interest" description="Disordered" evidence="1">
    <location>
        <begin position="74"/>
        <end position="113"/>
    </location>
</feature>
<dbReference type="InterPro" id="IPR036885">
    <property type="entry name" value="SWIB_MDM2_dom_sf"/>
</dbReference>
<dbReference type="Pfam" id="PF02201">
    <property type="entry name" value="SWIB"/>
    <property type="match status" value="1"/>
</dbReference>
<organism evidence="3 4">
    <name type="scientific">Smittium mucronatum</name>
    <dbReference type="NCBI Taxonomy" id="133383"/>
    <lineage>
        <taxon>Eukaryota</taxon>
        <taxon>Fungi</taxon>
        <taxon>Fungi incertae sedis</taxon>
        <taxon>Zoopagomycota</taxon>
        <taxon>Kickxellomycotina</taxon>
        <taxon>Harpellomycetes</taxon>
        <taxon>Harpellales</taxon>
        <taxon>Legeriomycetaceae</taxon>
        <taxon>Smittium</taxon>
    </lineage>
</organism>
<dbReference type="Proteomes" id="UP000187455">
    <property type="component" value="Unassembled WGS sequence"/>
</dbReference>
<evidence type="ECO:0000313" key="3">
    <source>
        <dbReference type="EMBL" id="OLY79424.1"/>
    </source>
</evidence>
<dbReference type="Gene3D" id="1.10.245.10">
    <property type="entry name" value="SWIB/MDM2 domain"/>
    <property type="match status" value="1"/>
</dbReference>
<gene>
    <name evidence="3" type="ORF">AYI68_g6509</name>
</gene>
<keyword evidence="4" id="KW-1185">Reference proteome</keyword>
<feature type="region of interest" description="Disordered" evidence="1">
    <location>
        <begin position="125"/>
        <end position="147"/>
    </location>
</feature>
<evidence type="ECO:0000313" key="4">
    <source>
        <dbReference type="Proteomes" id="UP000187455"/>
    </source>
</evidence>
<evidence type="ECO:0000259" key="2">
    <source>
        <dbReference type="PROSITE" id="PS51925"/>
    </source>
</evidence>
<sequence length="271" mass="31303">MGVNLSNEKSQVDEIILNQYQYMNNEASRPPQYDNAQYHQQQQQQIAFNYNNYQSPPGIQPNPEQQQFYVKNETYQAPEPKKRGRPSKDTTNVTHDYNSVLIPKPPKPPTKAALAKLEKAALAASKKKKKRAKLPQDPSKPKRVTGLSRPMRLSPELSAFFDRKYMSRTGVVKNIWKYIKLHELQDPIDRRYIMCDEKMRKLFDYERLYMYTMNKELNKHFTSLTPDEIDAAKAEVQLYDETGDVSAAPTTDPPVDELDETLESSPIQNSA</sequence>
<dbReference type="SUPFAM" id="SSF47592">
    <property type="entry name" value="SWIB/MDM2 domain"/>
    <property type="match status" value="1"/>
</dbReference>
<feature type="region of interest" description="Disordered" evidence="1">
    <location>
        <begin position="242"/>
        <end position="271"/>
    </location>
</feature>
<comment type="caution">
    <text evidence="3">The sequence shown here is derived from an EMBL/GenBank/DDBJ whole genome shotgun (WGS) entry which is preliminary data.</text>
</comment>
<dbReference type="OrthoDB" id="10251073at2759"/>
<dbReference type="SMART" id="SM00151">
    <property type="entry name" value="SWIB"/>
    <property type="match status" value="1"/>
</dbReference>
<dbReference type="PROSITE" id="PS51925">
    <property type="entry name" value="SWIB_MDM2"/>
    <property type="match status" value="1"/>
</dbReference>
<reference evidence="3 4" key="1">
    <citation type="journal article" date="2016" name="Mol. Biol. Evol.">
        <title>Genome-Wide Survey of Gut Fungi (Harpellales) Reveals the First Horizontally Transferred Ubiquitin Gene from a Mosquito Host.</title>
        <authorList>
            <person name="Wang Y."/>
            <person name="White M.M."/>
            <person name="Kvist S."/>
            <person name="Moncalvo J.M."/>
        </authorList>
    </citation>
    <scope>NUCLEOTIDE SEQUENCE [LARGE SCALE GENOMIC DNA]</scope>
    <source>
        <strain evidence="3 4">ALG-7-W6</strain>
    </source>
</reference>
<name>A0A1R0GRB2_9FUNG</name>
<proteinExistence type="predicted"/>